<dbReference type="EMBL" id="JASNQZ010000006">
    <property type="protein sequence ID" value="KAL0955888.1"/>
    <property type="molecule type" value="Genomic_DNA"/>
</dbReference>
<keyword evidence="2" id="KW-1185">Reference proteome</keyword>
<reference evidence="2" key="1">
    <citation type="submission" date="2024-06" db="EMBL/GenBank/DDBJ databases">
        <title>Multi-omics analyses provide insights into the biosynthesis of the anticancer antibiotic pleurotin in Hohenbuehelia grisea.</title>
        <authorList>
            <person name="Weaver J.A."/>
            <person name="Alberti F."/>
        </authorList>
    </citation>
    <scope>NUCLEOTIDE SEQUENCE [LARGE SCALE GENOMIC DNA]</scope>
    <source>
        <strain evidence="2">T-177</strain>
    </source>
</reference>
<sequence>MYPTYGHGHGHGQNEKKLSYDREFSRQIGVGKRGIQSLYPGRGDNGGRPTQVVALELAYAEIDELRNGIQKIHECYKRQEPDMFNGRTPTQMEVIQRAIEEIWTSRDLLAEIHRLYAGSNPYGTTPQLPEAIEEAVHEIQDMRTTRSELEHLLQRFPNLAPHFSKVPFKRRGCKRR</sequence>
<accession>A0ABR3JKG9</accession>
<evidence type="ECO:0000313" key="2">
    <source>
        <dbReference type="Proteomes" id="UP001556367"/>
    </source>
</evidence>
<proteinExistence type="predicted"/>
<name>A0ABR3JKG9_9AGAR</name>
<comment type="caution">
    <text evidence="1">The sequence shown here is derived from an EMBL/GenBank/DDBJ whole genome shotgun (WGS) entry which is preliminary data.</text>
</comment>
<organism evidence="1 2">
    <name type="scientific">Hohenbuehelia grisea</name>
    <dbReference type="NCBI Taxonomy" id="104357"/>
    <lineage>
        <taxon>Eukaryota</taxon>
        <taxon>Fungi</taxon>
        <taxon>Dikarya</taxon>
        <taxon>Basidiomycota</taxon>
        <taxon>Agaricomycotina</taxon>
        <taxon>Agaricomycetes</taxon>
        <taxon>Agaricomycetidae</taxon>
        <taxon>Agaricales</taxon>
        <taxon>Pleurotineae</taxon>
        <taxon>Pleurotaceae</taxon>
        <taxon>Hohenbuehelia</taxon>
    </lineage>
</organism>
<dbReference type="Proteomes" id="UP001556367">
    <property type="component" value="Unassembled WGS sequence"/>
</dbReference>
<evidence type="ECO:0008006" key="3">
    <source>
        <dbReference type="Google" id="ProtNLM"/>
    </source>
</evidence>
<gene>
    <name evidence="1" type="ORF">HGRIS_002086</name>
</gene>
<evidence type="ECO:0000313" key="1">
    <source>
        <dbReference type="EMBL" id="KAL0955888.1"/>
    </source>
</evidence>
<protein>
    <recommendedName>
        <fullName evidence="3">Transposase</fullName>
    </recommendedName>
</protein>